<dbReference type="PANTHER" id="PTHR32097">
    <property type="entry name" value="CAMP-BINDING PROTEIN 1-RELATED"/>
    <property type="match status" value="1"/>
</dbReference>
<sequence length="301" mass="31362">MQDRAIRAADTRARSRALRKVAAGARAMNAGSHKRSNSCDPLDRHPPSGIAAPTKENILPNELMQGANQALAAGGAATVAVSWGSTPDDLDVACFLVRADDKVPSDAWMVFYNQPASPGNAVRLQTSPKAVAFELNLDALPAEIVRCCFTATLDGTASTVAAIGGLAVRALAGDAELRFLPTQLGNERALMLVDLYRHDGGWRLRAVAQGFNGGLAPLARHFGVSVEEDAGRPPAPQAAPVPQPPSPAPAPAVNLGKVTLAKPTQSTPVQLAKKRTARSSISRCGSTGPRRSISTCTPSIA</sequence>
<dbReference type="CDD" id="cd06974">
    <property type="entry name" value="TerD_like"/>
    <property type="match status" value="1"/>
</dbReference>
<keyword evidence="1" id="KW-0778">Tellurium resistance</keyword>
<dbReference type="InterPro" id="IPR051324">
    <property type="entry name" value="Stress/Tellurium_Resist"/>
</dbReference>
<feature type="compositionally biased region" description="Pro residues" evidence="2">
    <location>
        <begin position="233"/>
        <end position="250"/>
    </location>
</feature>
<proteinExistence type="predicted"/>
<dbReference type="GO" id="GO:0046690">
    <property type="term" value="P:response to tellurium ion"/>
    <property type="evidence" value="ECO:0007669"/>
    <property type="project" value="UniProtKB-KW"/>
</dbReference>
<dbReference type="InterPro" id="IPR003325">
    <property type="entry name" value="TerD"/>
</dbReference>
<name>A0A2U2HEP2_9BURK</name>
<protein>
    <recommendedName>
        <fullName evidence="3">TerD domain-containing protein</fullName>
    </recommendedName>
</protein>
<comment type="caution">
    <text evidence="4">The sequence shown here is derived from an EMBL/GenBank/DDBJ whole genome shotgun (WGS) entry which is preliminary data.</text>
</comment>
<evidence type="ECO:0000313" key="5">
    <source>
        <dbReference type="Proteomes" id="UP000241421"/>
    </source>
</evidence>
<keyword evidence="5" id="KW-1185">Reference proteome</keyword>
<feature type="region of interest" description="Disordered" evidence="2">
    <location>
        <begin position="24"/>
        <end position="49"/>
    </location>
</feature>
<gene>
    <name evidence="4" type="ORF">C7C56_023170</name>
</gene>
<dbReference type="Pfam" id="PF02342">
    <property type="entry name" value="TerD"/>
    <property type="match status" value="1"/>
</dbReference>
<evidence type="ECO:0000313" key="4">
    <source>
        <dbReference type="EMBL" id="PWF42241.1"/>
    </source>
</evidence>
<evidence type="ECO:0000259" key="3">
    <source>
        <dbReference type="Pfam" id="PF02342"/>
    </source>
</evidence>
<dbReference type="Proteomes" id="UP000241421">
    <property type="component" value="Unassembled WGS sequence"/>
</dbReference>
<dbReference type="Gene3D" id="2.60.60.30">
    <property type="entry name" value="sav2460 like domains"/>
    <property type="match status" value="1"/>
</dbReference>
<evidence type="ECO:0000256" key="1">
    <source>
        <dbReference type="ARBA" id="ARBA00022686"/>
    </source>
</evidence>
<reference evidence="4 5" key="1">
    <citation type="submission" date="2018-04" db="EMBL/GenBank/DDBJ databases">
        <title>Massilia violaceinigra sp. nov., a novel purple-pigmented bacterium isolated from Tianshan glacier, Xinjiang, China.</title>
        <authorList>
            <person name="Wang H."/>
        </authorList>
    </citation>
    <scope>NUCLEOTIDE SEQUENCE [LARGE SCALE GENOMIC DNA]</scope>
    <source>
        <strain evidence="4 5">B448-2</strain>
    </source>
</reference>
<dbReference type="AlphaFoldDB" id="A0A2U2HEP2"/>
<organism evidence="4 5">
    <name type="scientific">Massilia glaciei</name>
    <dbReference type="NCBI Taxonomy" id="1524097"/>
    <lineage>
        <taxon>Bacteria</taxon>
        <taxon>Pseudomonadati</taxon>
        <taxon>Pseudomonadota</taxon>
        <taxon>Betaproteobacteria</taxon>
        <taxon>Burkholderiales</taxon>
        <taxon>Oxalobacteraceae</taxon>
        <taxon>Telluria group</taxon>
        <taxon>Massilia</taxon>
    </lineage>
</organism>
<feature type="region of interest" description="Disordered" evidence="2">
    <location>
        <begin position="228"/>
        <end position="301"/>
    </location>
</feature>
<dbReference type="PANTHER" id="PTHR32097:SF3">
    <property type="entry name" value="TELLURITE RESISTANCE PROTEIN"/>
    <property type="match status" value="1"/>
</dbReference>
<accession>A0A2U2HEP2</accession>
<feature type="compositionally biased region" description="Polar residues" evidence="2">
    <location>
        <begin position="292"/>
        <end position="301"/>
    </location>
</feature>
<dbReference type="EMBL" id="PXWF02000300">
    <property type="protein sequence ID" value="PWF42241.1"/>
    <property type="molecule type" value="Genomic_DNA"/>
</dbReference>
<evidence type="ECO:0000256" key="2">
    <source>
        <dbReference type="SAM" id="MobiDB-lite"/>
    </source>
</evidence>
<feature type="domain" description="TerD" evidence="3">
    <location>
        <begin position="63"/>
        <end position="222"/>
    </location>
</feature>